<dbReference type="Proteomes" id="UP000053599">
    <property type="component" value="Unassembled WGS sequence"/>
</dbReference>
<feature type="domain" description="O-methyltransferase C-terminal" evidence="4">
    <location>
        <begin position="215"/>
        <end position="392"/>
    </location>
</feature>
<evidence type="ECO:0000313" key="5">
    <source>
        <dbReference type="EMBL" id="KIV84257.1"/>
    </source>
</evidence>
<evidence type="ECO:0000259" key="4">
    <source>
        <dbReference type="Pfam" id="PF00891"/>
    </source>
</evidence>
<dbReference type="InterPro" id="IPR001077">
    <property type="entry name" value="COMT_C"/>
</dbReference>
<protein>
    <recommendedName>
        <fullName evidence="4">O-methyltransferase C-terminal domain-containing protein</fullName>
    </recommendedName>
</protein>
<dbReference type="SUPFAM" id="SSF53335">
    <property type="entry name" value="S-adenosyl-L-methionine-dependent methyltransferases"/>
    <property type="match status" value="1"/>
</dbReference>
<evidence type="ECO:0000313" key="6">
    <source>
        <dbReference type="Proteomes" id="UP000053599"/>
    </source>
</evidence>
<dbReference type="HOGENOM" id="CLU_005533_1_4_1"/>
<dbReference type="InterPro" id="IPR036388">
    <property type="entry name" value="WH-like_DNA-bd_sf"/>
</dbReference>
<evidence type="ECO:0000256" key="1">
    <source>
        <dbReference type="ARBA" id="ARBA00022603"/>
    </source>
</evidence>
<gene>
    <name evidence="5" type="ORF">PV11_00047</name>
</gene>
<dbReference type="PROSITE" id="PS51683">
    <property type="entry name" value="SAM_OMT_II"/>
    <property type="match status" value="1"/>
</dbReference>
<dbReference type="InterPro" id="IPR016461">
    <property type="entry name" value="COMT-like"/>
</dbReference>
<dbReference type="AlphaFoldDB" id="A0A0D1YMW1"/>
<dbReference type="GO" id="GO:0008171">
    <property type="term" value="F:O-methyltransferase activity"/>
    <property type="evidence" value="ECO:0007669"/>
    <property type="project" value="InterPro"/>
</dbReference>
<dbReference type="InterPro" id="IPR029063">
    <property type="entry name" value="SAM-dependent_MTases_sf"/>
</dbReference>
<organism evidence="5 6">
    <name type="scientific">Exophiala sideris</name>
    <dbReference type="NCBI Taxonomy" id="1016849"/>
    <lineage>
        <taxon>Eukaryota</taxon>
        <taxon>Fungi</taxon>
        <taxon>Dikarya</taxon>
        <taxon>Ascomycota</taxon>
        <taxon>Pezizomycotina</taxon>
        <taxon>Eurotiomycetes</taxon>
        <taxon>Chaetothyriomycetidae</taxon>
        <taxon>Chaetothyriales</taxon>
        <taxon>Herpotrichiellaceae</taxon>
        <taxon>Exophiala</taxon>
    </lineage>
</organism>
<keyword evidence="3" id="KW-0949">S-adenosyl-L-methionine</keyword>
<dbReference type="Pfam" id="PF00891">
    <property type="entry name" value="Methyltransf_2"/>
    <property type="match status" value="1"/>
</dbReference>
<proteinExistence type="predicted"/>
<dbReference type="Gene3D" id="1.10.10.10">
    <property type="entry name" value="Winged helix-like DNA-binding domain superfamily/Winged helix DNA-binding domain"/>
    <property type="match status" value="1"/>
</dbReference>
<accession>A0A0D1YMW1</accession>
<name>A0A0D1YMW1_9EURO</name>
<dbReference type="STRING" id="1016849.A0A0D1YMW1"/>
<evidence type="ECO:0000256" key="3">
    <source>
        <dbReference type="ARBA" id="ARBA00022691"/>
    </source>
</evidence>
<dbReference type="OrthoDB" id="1606438at2759"/>
<evidence type="ECO:0000256" key="2">
    <source>
        <dbReference type="ARBA" id="ARBA00022679"/>
    </source>
</evidence>
<dbReference type="PANTHER" id="PTHR43712:SF12">
    <property type="entry name" value="STERIGMATOCYSTIN 8-O-METHYLTRANSFERASE"/>
    <property type="match status" value="1"/>
</dbReference>
<dbReference type="GO" id="GO:0032259">
    <property type="term" value="P:methylation"/>
    <property type="evidence" value="ECO:0007669"/>
    <property type="project" value="UniProtKB-KW"/>
</dbReference>
<reference evidence="5 6" key="1">
    <citation type="submission" date="2015-01" db="EMBL/GenBank/DDBJ databases">
        <title>The Genome Sequence of Exophiala sideris CBS121828.</title>
        <authorList>
            <consortium name="The Broad Institute Genomics Platform"/>
            <person name="Cuomo C."/>
            <person name="de Hoog S."/>
            <person name="Gorbushina A."/>
            <person name="Stielow B."/>
            <person name="Teixiera M."/>
            <person name="Abouelleil A."/>
            <person name="Chapman S.B."/>
            <person name="Priest M."/>
            <person name="Young S.K."/>
            <person name="Wortman J."/>
            <person name="Nusbaum C."/>
            <person name="Birren B."/>
        </authorList>
    </citation>
    <scope>NUCLEOTIDE SEQUENCE [LARGE SCALE GENOMIC DNA]</scope>
    <source>
        <strain evidence="5 6">CBS 121828</strain>
    </source>
</reference>
<dbReference type="CDD" id="cd02440">
    <property type="entry name" value="AdoMet_MTases"/>
    <property type="match status" value="1"/>
</dbReference>
<keyword evidence="1" id="KW-0489">Methyltransferase</keyword>
<keyword evidence="2" id="KW-0808">Transferase</keyword>
<sequence length="425" mass="47352">MSFTELAELILQDAKVLDKYIQENNLPPPALDANGPARTLFTSQESLSARAGLLANTHKLHHLTQGPTAPWLGTVNGAFGDAMTSAAIYHFKIADHVPIGGGAPFEEVASKAGLALRDFKMIVRYAMSNFIFCEPRPGFIAHTASSKLLTENKLIRSLMSMGVDEIFPGIVKEIEALERYSGSEEPTESAWAIANDARSPLFAELAHHHPSRAENMAFAMESLATMFSDVIIVEAYDWASMGAATIVDVGGGKGFVSRQLANHFPQLSFIVQDLQETADAGRGQLPAELQDRITFMTHDFFTEQPVKGADVYFFRAIFHDWPDKYCIQILHNLIPALKNGAKIIIQDPFTSDPLTMQPWQDRECRSSNLRMKLFFNACDRETTEWRELIEKADPRFKLKGIKPRAREPGNEWGPKMALVEIVWDG</sequence>
<dbReference type="EMBL" id="KN846951">
    <property type="protein sequence ID" value="KIV84257.1"/>
    <property type="molecule type" value="Genomic_DNA"/>
</dbReference>
<dbReference type="PANTHER" id="PTHR43712">
    <property type="entry name" value="PUTATIVE (AFU_ORTHOLOGUE AFUA_4G14580)-RELATED"/>
    <property type="match status" value="1"/>
</dbReference>
<dbReference type="Gene3D" id="3.40.50.150">
    <property type="entry name" value="Vaccinia Virus protein VP39"/>
    <property type="match status" value="1"/>
</dbReference>